<evidence type="ECO:0000313" key="1">
    <source>
        <dbReference type="EMBL" id="PJE76777.1"/>
    </source>
</evidence>
<protein>
    <submittedName>
        <fullName evidence="1">Uncharacterized protein</fullName>
    </submittedName>
</protein>
<comment type="caution">
    <text evidence="1">The sequence shown here is derived from an EMBL/GenBank/DDBJ whole genome shotgun (WGS) entry which is preliminary data.</text>
</comment>
<dbReference type="AlphaFoldDB" id="A0A2M8LH53"/>
<sequence length="63" mass="6765">MKRVASREDPPVPRIPLVVGVTVVGLEPQAVLVVVDVEDVQVAVGVRHKCAGNLPEHRPLIPL</sequence>
<organism evidence="1 2">
    <name type="scientific">Candidatus Uhrbacteria bacterium CG10_big_fil_rev_8_21_14_0_10_48_16</name>
    <dbReference type="NCBI Taxonomy" id="1975038"/>
    <lineage>
        <taxon>Bacteria</taxon>
        <taxon>Candidatus Uhriibacteriota</taxon>
    </lineage>
</organism>
<dbReference type="Proteomes" id="UP000231436">
    <property type="component" value="Unassembled WGS sequence"/>
</dbReference>
<accession>A0A2M8LH53</accession>
<evidence type="ECO:0000313" key="2">
    <source>
        <dbReference type="Proteomes" id="UP000231436"/>
    </source>
</evidence>
<gene>
    <name evidence="1" type="ORF">COV05_02730</name>
</gene>
<reference evidence="2" key="1">
    <citation type="submission" date="2017-09" db="EMBL/GenBank/DDBJ databases">
        <title>Depth-based differentiation of microbial function through sediment-hosted aquifers and enrichment of novel symbionts in the deep terrestrial subsurface.</title>
        <authorList>
            <person name="Probst A.J."/>
            <person name="Ladd B."/>
            <person name="Jarett J.K."/>
            <person name="Geller-Mcgrath D.E."/>
            <person name="Sieber C.M.K."/>
            <person name="Emerson J.B."/>
            <person name="Anantharaman K."/>
            <person name="Thomas B.C."/>
            <person name="Malmstrom R."/>
            <person name="Stieglmeier M."/>
            <person name="Klingl A."/>
            <person name="Woyke T."/>
            <person name="Ryan C.M."/>
            <person name="Banfield J.F."/>
        </authorList>
    </citation>
    <scope>NUCLEOTIDE SEQUENCE [LARGE SCALE GENOMIC DNA]</scope>
</reference>
<dbReference type="EMBL" id="PFEU01000012">
    <property type="protein sequence ID" value="PJE76777.1"/>
    <property type="molecule type" value="Genomic_DNA"/>
</dbReference>
<name>A0A2M8LH53_9BACT</name>
<proteinExistence type="predicted"/>